<organism evidence="1">
    <name type="scientific">marine metagenome</name>
    <dbReference type="NCBI Taxonomy" id="408172"/>
    <lineage>
        <taxon>unclassified sequences</taxon>
        <taxon>metagenomes</taxon>
        <taxon>ecological metagenomes</taxon>
    </lineage>
</organism>
<protein>
    <submittedName>
        <fullName evidence="1">Uncharacterized protein</fullName>
    </submittedName>
</protein>
<dbReference type="SUPFAM" id="SSF51569">
    <property type="entry name" value="Aldolase"/>
    <property type="match status" value="1"/>
</dbReference>
<dbReference type="Gene3D" id="3.20.20.70">
    <property type="entry name" value="Aldolase class I"/>
    <property type="match status" value="1"/>
</dbReference>
<dbReference type="InterPro" id="IPR013785">
    <property type="entry name" value="Aldolase_TIM"/>
</dbReference>
<dbReference type="EMBL" id="UINC01060130">
    <property type="protein sequence ID" value="SVB84312.1"/>
    <property type="molecule type" value="Genomic_DNA"/>
</dbReference>
<sequence length="125" mass="13814">MDTSFRDGFQSVFGSRVVTRDFLPALDAAVDAGTRYFEAGGGARFQSLFFYCNESAFDMMDSFREKAGPDADLQTLAGFDPGRVGGRIIFENNPRLSSTAVDDFRERMRQRGFNGTVINRNNGGS</sequence>
<dbReference type="AlphaFoldDB" id="A0A382HAW5"/>
<gene>
    <name evidence="1" type="ORF">METZ01_LOCUS237166</name>
</gene>
<reference evidence="1" key="1">
    <citation type="submission" date="2018-05" db="EMBL/GenBank/DDBJ databases">
        <authorList>
            <person name="Lanie J.A."/>
            <person name="Ng W.-L."/>
            <person name="Kazmierczak K.M."/>
            <person name="Andrzejewski T.M."/>
            <person name="Davidsen T.M."/>
            <person name="Wayne K.J."/>
            <person name="Tettelin H."/>
            <person name="Glass J.I."/>
            <person name="Rusch D."/>
            <person name="Podicherti R."/>
            <person name="Tsui H.-C.T."/>
            <person name="Winkler M.E."/>
        </authorList>
    </citation>
    <scope>NUCLEOTIDE SEQUENCE</scope>
</reference>
<evidence type="ECO:0000313" key="1">
    <source>
        <dbReference type="EMBL" id="SVB84312.1"/>
    </source>
</evidence>
<accession>A0A382HAW5</accession>
<proteinExistence type="predicted"/>
<name>A0A382HAW5_9ZZZZ</name>